<accession>A0A4D9DC46</accession>
<feature type="active site" description="Nucleophile" evidence="6">
    <location>
        <position position="32"/>
    </location>
</feature>
<feature type="site" description="Contributes to redox potential value" evidence="6">
    <location>
        <position position="33"/>
    </location>
</feature>
<keyword evidence="3 7" id="KW-1015">Disulfide bond</keyword>
<proteinExistence type="inferred from homology"/>
<evidence type="ECO:0000256" key="7">
    <source>
        <dbReference type="PIRSR" id="PIRSR000077-4"/>
    </source>
</evidence>
<reference evidence="9 10" key="2">
    <citation type="submission" date="2019-04" db="EMBL/GenBank/DDBJ databases">
        <title>The genome sequence of big-headed turtle.</title>
        <authorList>
            <person name="Gong S."/>
        </authorList>
    </citation>
    <scope>NUCLEOTIDE SEQUENCE [LARGE SCALE GENOMIC DNA]</scope>
    <source>
        <strain evidence="9">DO16091913</strain>
        <tissue evidence="9">Muscle</tissue>
    </source>
</reference>
<evidence type="ECO:0000256" key="3">
    <source>
        <dbReference type="ARBA" id="ARBA00023157"/>
    </source>
</evidence>
<dbReference type="Gene3D" id="3.40.30.10">
    <property type="entry name" value="Glutaredoxin"/>
    <property type="match status" value="1"/>
</dbReference>
<dbReference type="STRING" id="55544.A0A4D9DC46"/>
<dbReference type="GO" id="GO:0005829">
    <property type="term" value="C:cytosol"/>
    <property type="evidence" value="ECO:0007669"/>
    <property type="project" value="TreeGrafter"/>
</dbReference>
<dbReference type="CDD" id="cd02947">
    <property type="entry name" value="TRX_family"/>
    <property type="match status" value="1"/>
</dbReference>
<dbReference type="GO" id="GO:0045454">
    <property type="term" value="P:cell redox homeostasis"/>
    <property type="evidence" value="ECO:0007669"/>
    <property type="project" value="TreeGrafter"/>
</dbReference>
<feature type="active site" description="Nucleophile" evidence="6">
    <location>
        <position position="35"/>
    </location>
</feature>
<keyword evidence="2" id="KW-0249">Electron transport</keyword>
<dbReference type="SUPFAM" id="SSF52833">
    <property type="entry name" value="Thioredoxin-like"/>
    <property type="match status" value="1"/>
</dbReference>
<comment type="similarity">
    <text evidence="5">Belongs to the thioredoxin family.</text>
</comment>
<evidence type="ECO:0000256" key="2">
    <source>
        <dbReference type="ARBA" id="ARBA00022982"/>
    </source>
</evidence>
<evidence type="ECO:0000256" key="5">
    <source>
        <dbReference type="PIRNR" id="PIRNR000077"/>
    </source>
</evidence>
<name>A0A4D9DC46_9SAUR</name>
<dbReference type="InterPro" id="IPR013766">
    <property type="entry name" value="Thioredoxin_domain"/>
</dbReference>
<dbReference type="Proteomes" id="UP000297703">
    <property type="component" value="Unassembled WGS sequence"/>
</dbReference>
<dbReference type="PANTHER" id="PTHR45663:SF11">
    <property type="entry name" value="GEO12009P1"/>
    <property type="match status" value="1"/>
</dbReference>
<keyword evidence="1" id="KW-0813">Transport</keyword>
<gene>
    <name evidence="9" type="ORF">DR999_PMT23389</name>
</gene>
<sequence length="107" mass="11795">MSNVTPLTDAEFAAKVEQSDKPVLVDFWAEWCSPCKQMMPVIDEIAGKYGDRVDFYKVDADNNPDAPTRYMVQGLPTLLIFKNGEVVQQLTGGKTKAQLVAAVESVL</sequence>
<dbReference type="InterPro" id="IPR036249">
    <property type="entry name" value="Thioredoxin-like_sf"/>
</dbReference>
<comment type="caution">
    <text evidence="9">The sequence shown here is derived from an EMBL/GenBank/DDBJ whole genome shotgun (WGS) entry which is preliminary data.</text>
</comment>
<dbReference type="PANTHER" id="PTHR45663">
    <property type="entry name" value="GEO12009P1"/>
    <property type="match status" value="1"/>
</dbReference>
<feature type="site" description="Deprotonates C-terminal active site Cys" evidence="6">
    <location>
        <position position="26"/>
    </location>
</feature>
<keyword evidence="10" id="KW-1185">Reference proteome</keyword>
<dbReference type="InterPro" id="IPR005746">
    <property type="entry name" value="Thioredoxin"/>
</dbReference>
<reference evidence="9 10" key="1">
    <citation type="submission" date="2019-04" db="EMBL/GenBank/DDBJ databases">
        <title>Draft genome of the big-headed turtle Platysternon megacephalum.</title>
        <authorList>
            <person name="Gong S."/>
        </authorList>
    </citation>
    <scope>NUCLEOTIDE SEQUENCE [LARGE SCALE GENOMIC DNA]</scope>
    <source>
        <strain evidence="9">DO16091913</strain>
        <tissue evidence="9">Muscle</tissue>
    </source>
</reference>
<evidence type="ECO:0000256" key="1">
    <source>
        <dbReference type="ARBA" id="ARBA00022448"/>
    </source>
</evidence>
<protein>
    <recommendedName>
        <fullName evidence="5">Thioredoxin</fullName>
    </recommendedName>
</protein>
<keyword evidence="4 7" id="KW-0676">Redox-active center</keyword>
<evidence type="ECO:0000259" key="8">
    <source>
        <dbReference type="PROSITE" id="PS51352"/>
    </source>
</evidence>
<evidence type="ECO:0000313" key="9">
    <source>
        <dbReference type="EMBL" id="TFJ95166.1"/>
    </source>
</evidence>
<dbReference type="NCBIfam" id="TIGR01068">
    <property type="entry name" value="thioredoxin"/>
    <property type="match status" value="1"/>
</dbReference>
<dbReference type="EMBL" id="QXTE01012838">
    <property type="protein sequence ID" value="TFJ95166.1"/>
    <property type="molecule type" value="Genomic_DNA"/>
</dbReference>
<feature type="disulfide bond" description="Redox-active" evidence="7">
    <location>
        <begin position="32"/>
        <end position="35"/>
    </location>
</feature>
<evidence type="ECO:0000313" key="10">
    <source>
        <dbReference type="Proteomes" id="UP000297703"/>
    </source>
</evidence>
<dbReference type="AlphaFoldDB" id="A0A4D9DC46"/>
<dbReference type="PIRSF" id="PIRSF000077">
    <property type="entry name" value="Thioredoxin"/>
    <property type="match status" value="1"/>
</dbReference>
<evidence type="ECO:0000256" key="6">
    <source>
        <dbReference type="PIRSR" id="PIRSR000077-1"/>
    </source>
</evidence>
<dbReference type="PROSITE" id="PS51352">
    <property type="entry name" value="THIOREDOXIN_2"/>
    <property type="match status" value="1"/>
</dbReference>
<dbReference type="PRINTS" id="PR00421">
    <property type="entry name" value="THIOREDOXIN"/>
</dbReference>
<dbReference type="OrthoDB" id="19690at2759"/>
<feature type="site" description="Contributes to redox potential value" evidence="6">
    <location>
        <position position="34"/>
    </location>
</feature>
<dbReference type="Pfam" id="PF00085">
    <property type="entry name" value="Thioredoxin"/>
    <property type="match status" value="1"/>
</dbReference>
<dbReference type="FunFam" id="3.40.30.10:FF:000001">
    <property type="entry name" value="Thioredoxin"/>
    <property type="match status" value="1"/>
</dbReference>
<evidence type="ECO:0000256" key="4">
    <source>
        <dbReference type="ARBA" id="ARBA00023284"/>
    </source>
</evidence>
<feature type="domain" description="Thioredoxin" evidence="8">
    <location>
        <begin position="1"/>
        <end position="107"/>
    </location>
</feature>
<organism evidence="9 10">
    <name type="scientific">Platysternon megacephalum</name>
    <name type="common">big-headed turtle</name>
    <dbReference type="NCBI Taxonomy" id="55544"/>
    <lineage>
        <taxon>Eukaryota</taxon>
        <taxon>Metazoa</taxon>
        <taxon>Chordata</taxon>
        <taxon>Craniata</taxon>
        <taxon>Vertebrata</taxon>
        <taxon>Euteleostomi</taxon>
        <taxon>Archelosauria</taxon>
        <taxon>Testudinata</taxon>
        <taxon>Testudines</taxon>
        <taxon>Cryptodira</taxon>
        <taxon>Durocryptodira</taxon>
        <taxon>Testudinoidea</taxon>
        <taxon>Platysternidae</taxon>
        <taxon>Platysternon</taxon>
    </lineage>
</organism>
<dbReference type="GO" id="GO:0015035">
    <property type="term" value="F:protein-disulfide reductase activity"/>
    <property type="evidence" value="ECO:0007669"/>
    <property type="project" value="InterPro"/>
</dbReference>